<feature type="chain" id="PRO_5004163451" description="DUF1800 domain-containing protein" evidence="1">
    <location>
        <begin position="23"/>
        <end position="584"/>
    </location>
</feature>
<dbReference type="HOGENOM" id="CLU_026001_0_1_0"/>
<dbReference type="KEGG" id="sus:Acid_5563"/>
<dbReference type="InterPro" id="IPR014917">
    <property type="entry name" value="DUF1800"/>
</dbReference>
<reference evidence="2" key="1">
    <citation type="submission" date="2006-10" db="EMBL/GenBank/DDBJ databases">
        <title>Complete sequence of Solibacter usitatus Ellin6076.</title>
        <authorList>
            <consortium name="US DOE Joint Genome Institute"/>
            <person name="Copeland A."/>
            <person name="Lucas S."/>
            <person name="Lapidus A."/>
            <person name="Barry K."/>
            <person name="Detter J.C."/>
            <person name="Glavina del Rio T."/>
            <person name="Hammon N."/>
            <person name="Israni S."/>
            <person name="Dalin E."/>
            <person name="Tice H."/>
            <person name="Pitluck S."/>
            <person name="Thompson L.S."/>
            <person name="Brettin T."/>
            <person name="Bruce D."/>
            <person name="Han C."/>
            <person name="Tapia R."/>
            <person name="Gilna P."/>
            <person name="Schmutz J."/>
            <person name="Larimer F."/>
            <person name="Land M."/>
            <person name="Hauser L."/>
            <person name="Kyrpides N."/>
            <person name="Mikhailova N."/>
            <person name="Janssen P.H."/>
            <person name="Kuske C.R."/>
            <person name="Richardson P."/>
        </authorList>
    </citation>
    <scope>NUCLEOTIDE SEQUENCE</scope>
    <source>
        <strain evidence="2">Ellin6076</strain>
    </source>
</reference>
<dbReference type="eggNOG" id="COG5267">
    <property type="taxonomic scope" value="Bacteria"/>
</dbReference>
<proteinExistence type="predicted"/>
<evidence type="ECO:0000313" key="2">
    <source>
        <dbReference type="EMBL" id="ABJ86510.1"/>
    </source>
</evidence>
<keyword evidence="1" id="KW-0732">Signal</keyword>
<dbReference type="InParanoid" id="Q01V05"/>
<dbReference type="AlphaFoldDB" id="Q01V05"/>
<accession>Q01V05</accession>
<evidence type="ECO:0000256" key="1">
    <source>
        <dbReference type="SAM" id="SignalP"/>
    </source>
</evidence>
<sequence length="584" mass="64612" precursor="true">MRNRVVLALASVLCLAAVPAISAYGKKKNADEARLFLKQVNDDQKILQALNRLTFGPRPGDVQQVKSIGLKKWIDQQLHPDAIAESTVLDEKLRTLDSLTMSGGELVRNYPTPQLVKQMVNGQVPFPTDPDRKLMLTRLIAKYEEKQAAGAGANAAAAPNPMGDPKKLNELLTREQIRSLRLGTAQERLAVFQSLPQEKQDEVIAVLPGGMRQGLFAVVSPELRRRMLMTSGPQQMVARDLSEGKLLRAVYSNRQLDEVLTDFWFNHFNVYLDKGADRYLVTEYERDVIRPHVLGRFKDLLTATAKSPAMLFYLDNWQSVGPNAPQVRGKKGQRGLNENYGRELLELHTLGVDGGYTQHDVTEAARCFTGWTILQPQRGGEFAFNKRVHDDGEKTVLGVKIPAGGGMSDGEKVLDIVAHHPATAHFISKKLAMRFVADEPPPALVDRMAETFRKTDGDLRAVMKTMLESKEFFSEGAYRSKLKSPLEVVASAVRAVNGEIDYAFPLANQVSQLGQPLYRKQEPTGYSNSSMEWLNSGGLLARMNFAIQLADNKVPGVKVDAGKLAKADDPIAGIALGSPEFQKR</sequence>
<evidence type="ECO:0008006" key="3">
    <source>
        <dbReference type="Google" id="ProtNLM"/>
    </source>
</evidence>
<dbReference type="OrthoDB" id="9772295at2"/>
<dbReference type="STRING" id="234267.Acid_5563"/>
<dbReference type="Pfam" id="PF08811">
    <property type="entry name" value="DUF1800"/>
    <property type="match status" value="1"/>
</dbReference>
<feature type="signal peptide" evidence="1">
    <location>
        <begin position="1"/>
        <end position="22"/>
    </location>
</feature>
<name>Q01V05_SOLUE</name>
<protein>
    <recommendedName>
        <fullName evidence="3">DUF1800 domain-containing protein</fullName>
    </recommendedName>
</protein>
<gene>
    <name evidence="2" type="ordered locus">Acid_5563</name>
</gene>
<organism evidence="2">
    <name type="scientific">Solibacter usitatus (strain Ellin6076)</name>
    <dbReference type="NCBI Taxonomy" id="234267"/>
    <lineage>
        <taxon>Bacteria</taxon>
        <taxon>Pseudomonadati</taxon>
        <taxon>Acidobacteriota</taxon>
        <taxon>Terriglobia</taxon>
        <taxon>Bryobacterales</taxon>
        <taxon>Solibacteraceae</taxon>
        <taxon>Candidatus Solibacter</taxon>
    </lineage>
</organism>
<dbReference type="EMBL" id="CP000473">
    <property type="protein sequence ID" value="ABJ86510.1"/>
    <property type="molecule type" value="Genomic_DNA"/>
</dbReference>